<dbReference type="InterPro" id="IPR005162">
    <property type="entry name" value="Retrotrans_gag_dom"/>
</dbReference>
<feature type="region of interest" description="Disordered" evidence="2">
    <location>
        <begin position="142"/>
        <end position="270"/>
    </location>
</feature>
<keyword evidence="1" id="KW-0862">Zinc</keyword>
<reference evidence="5" key="1">
    <citation type="submission" date="2013-01" db="EMBL/GenBank/DDBJ databases">
        <title>Draft Genome Sequence of a Mulberry Tree, Morus notabilis C.K. Schneid.</title>
        <authorList>
            <person name="He N."/>
            <person name="Zhao S."/>
        </authorList>
    </citation>
    <scope>NUCLEOTIDE SEQUENCE</scope>
</reference>
<gene>
    <name evidence="4" type="ORF">L484_019698</name>
</gene>
<accession>W9QKF9</accession>
<dbReference type="Gene3D" id="4.10.60.10">
    <property type="entry name" value="Zinc finger, CCHC-type"/>
    <property type="match status" value="1"/>
</dbReference>
<feature type="compositionally biased region" description="Low complexity" evidence="2">
    <location>
        <begin position="233"/>
        <end position="243"/>
    </location>
</feature>
<dbReference type="InterPro" id="IPR001878">
    <property type="entry name" value="Znf_CCHC"/>
</dbReference>
<proteinExistence type="predicted"/>
<dbReference type="PROSITE" id="PS50158">
    <property type="entry name" value="ZF_CCHC"/>
    <property type="match status" value="1"/>
</dbReference>
<dbReference type="Pfam" id="PF03732">
    <property type="entry name" value="Retrotrans_gag"/>
    <property type="match status" value="1"/>
</dbReference>
<feature type="compositionally biased region" description="Low complexity" evidence="2">
    <location>
        <begin position="145"/>
        <end position="171"/>
    </location>
</feature>
<feature type="compositionally biased region" description="Low complexity" evidence="2">
    <location>
        <begin position="215"/>
        <end position="226"/>
    </location>
</feature>
<dbReference type="EMBL" id="KE343429">
    <property type="protein sequence ID" value="EXB29173.1"/>
    <property type="molecule type" value="Genomic_DNA"/>
</dbReference>
<dbReference type="SUPFAM" id="SSF57756">
    <property type="entry name" value="Retrovirus zinc finger-like domains"/>
    <property type="match status" value="1"/>
</dbReference>
<feature type="domain" description="CCHC-type" evidence="3">
    <location>
        <begin position="195"/>
        <end position="211"/>
    </location>
</feature>
<evidence type="ECO:0000256" key="1">
    <source>
        <dbReference type="PROSITE-ProRule" id="PRU00047"/>
    </source>
</evidence>
<dbReference type="Proteomes" id="UP000030645">
    <property type="component" value="Unassembled WGS sequence"/>
</dbReference>
<evidence type="ECO:0000313" key="5">
    <source>
        <dbReference type="Proteomes" id="UP000030645"/>
    </source>
</evidence>
<dbReference type="PANTHER" id="PTHR34482:SF36">
    <property type="entry name" value="RETROTRANSPOSON GAG DOMAIN-CONTAINING PROTEIN"/>
    <property type="match status" value="1"/>
</dbReference>
<evidence type="ECO:0000313" key="4">
    <source>
        <dbReference type="EMBL" id="EXB29173.1"/>
    </source>
</evidence>
<evidence type="ECO:0000259" key="3">
    <source>
        <dbReference type="PROSITE" id="PS50158"/>
    </source>
</evidence>
<dbReference type="PANTHER" id="PTHR34482">
    <property type="entry name" value="DNA DAMAGE-INDUCIBLE PROTEIN 1-LIKE"/>
    <property type="match status" value="1"/>
</dbReference>
<organism evidence="4 5">
    <name type="scientific">Morus notabilis</name>
    <dbReference type="NCBI Taxonomy" id="981085"/>
    <lineage>
        <taxon>Eukaryota</taxon>
        <taxon>Viridiplantae</taxon>
        <taxon>Streptophyta</taxon>
        <taxon>Embryophyta</taxon>
        <taxon>Tracheophyta</taxon>
        <taxon>Spermatophyta</taxon>
        <taxon>Magnoliopsida</taxon>
        <taxon>eudicotyledons</taxon>
        <taxon>Gunneridae</taxon>
        <taxon>Pentapetalae</taxon>
        <taxon>rosids</taxon>
        <taxon>fabids</taxon>
        <taxon>Rosales</taxon>
        <taxon>Moraceae</taxon>
        <taxon>Moreae</taxon>
        <taxon>Morus</taxon>
    </lineage>
</organism>
<keyword evidence="1" id="KW-0479">Metal-binding</keyword>
<dbReference type="GO" id="GO:0003676">
    <property type="term" value="F:nucleic acid binding"/>
    <property type="evidence" value="ECO:0007669"/>
    <property type="project" value="InterPro"/>
</dbReference>
<dbReference type="SMART" id="SM00343">
    <property type="entry name" value="ZnF_C2HC"/>
    <property type="match status" value="1"/>
</dbReference>
<protein>
    <recommendedName>
        <fullName evidence="3">CCHC-type domain-containing protein</fullName>
    </recommendedName>
</protein>
<dbReference type="GO" id="GO:0008270">
    <property type="term" value="F:zinc ion binding"/>
    <property type="evidence" value="ECO:0007669"/>
    <property type="project" value="UniProtKB-KW"/>
</dbReference>
<dbReference type="Pfam" id="PF00098">
    <property type="entry name" value="zf-CCHC"/>
    <property type="match status" value="1"/>
</dbReference>
<keyword evidence="5" id="KW-1185">Reference proteome</keyword>
<sequence>MGVPDEYWVEFAVYKIEGLANTWWKQVKRRMDVIGLTWEQFETLFNEQYFPQSYKEEKALEFMSLLQGDMSIREYEAKFNDLSRFAPSLVESEHMRCLKFEKGLKNSVRRSLVALRLRNFQDLVAAATRVEQDNLAYHQSKKVTGQVSVSGRPSVSGGPQQSGRRNRNQGQTARKMTSGGNSSSRSDRNAPYGPKCHHCEQVGHIRRNCPNRPPAQQAQSDASYSQEGPPPYMSQYQSQQMQYPPVPTYQPPLLTQFRPQAPRLVQPPPP</sequence>
<dbReference type="AlphaFoldDB" id="W9QKF9"/>
<name>W9QKF9_9ROSA</name>
<dbReference type="InterPro" id="IPR036875">
    <property type="entry name" value="Znf_CCHC_sf"/>
</dbReference>
<dbReference type="eggNOG" id="KOG0017">
    <property type="taxonomic scope" value="Eukaryota"/>
</dbReference>
<evidence type="ECO:0000256" key="2">
    <source>
        <dbReference type="SAM" id="MobiDB-lite"/>
    </source>
</evidence>
<keyword evidence="1" id="KW-0863">Zinc-finger</keyword>